<protein>
    <submittedName>
        <fullName evidence="10">NHLP bacteriocin export ABC transporter permease/ATPase subunit</fullName>
    </submittedName>
</protein>
<proteinExistence type="predicted"/>
<evidence type="ECO:0000313" key="11">
    <source>
        <dbReference type="Proteomes" id="UP001467690"/>
    </source>
</evidence>
<dbReference type="Pfam" id="PF00664">
    <property type="entry name" value="ABC_membrane"/>
    <property type="match status" value="1"/>
</dbReference>
<dbReference type="InterPro" id="IPR003593">
    <property type="entry name" value="AAA+_ATPase"/>
</dbReference>
<name>A0ABV1RI98_9ALTE</name>
<feature type="transmembrane region" description="Helical" evidence="7">
    <location>
        <begin position="453"/>
        <end position="477"/>
    </location>
</feature>
<keyword evidence="5 7" id="KW-1133">Transmembrane helix</keyword>
<dbReference type="PANTHER" id="PTHR43394:SF1">
    <property type="entry name" value="ATP-BINDING CASSETTE SUB-FAMILY B MEMBER 10, MITOCHONDRIAL"/>
    <property type="match status" value="1"/>
</dbReference>
<feature type="transmembrane region" description="Helical" evidence="7">
    <location>
        <begin position="523"/>
        <end position="549"/>
    </location>
</feature>
<evidence type="ECO:0000256" key="1">
    <source>
        <dbReference type="ARBA" id="ARBA00004651"/>
    </source>
</evidence>
<dbReference type="Proteomes" id="UP001467690">
    <property type="component" value="Unassembled WGS sequence"/>
</dbReference>
<organism evidence="10 11">
    <name type="scientific">Catenovulum sediminis</name>
    <dbReference type="NCBI Taxonomy" id="1740262"/>
    <lineage>
        <taxon>Bacteria</taxon>
        <taxon>Pseudomonadati</taxon>
        <taxon>Pseudomonadota</taxon>
        <taxon>Gammaproteobacteria</taxon>
        <taxon>Alteromonadales</taxon>
        <taxon>Alteromonadaceae</taxon>
        <taxon>Catenovulum</taxon>
    </lineage>
</organism>
<dbReference type="InterPro" id="IPR039421">
    <property type="entry name" value="Type_1_exporter"/>
</dbReference>
<dbReference type="NCBIfam" id="TIGR03797">
    <property type="entry name" value="NHLM_micro_ABC2"/>
    <property type="match status" value="1"/>
</dbReference>
<evidence type="ECO:0000256" key="6">
    <source>
        <dbReference type="ARBA" id="ARBA00023136"/>
    </source>
</evidence>
<dbReference type="InterPro" id="IPR022515">
    <property type="entry name" value="NHPM_micro_ABC2"/>
</dbReference>
<accession>A0ABV1RI98</accession>
<evidence type="ECO:0000256" key="2">
    <source>
        <dbReference type="ARBA" id="ARBA00022692"/>
    </source>
</evidence>
<evidence type="ECO:0000256" key="4">
    <source>
        <dbReference type="ARBA" id="ARBA00022840"/>
    </source>
</evidence>
<feature type="transmembrane region" description="Helical" evidence="7">
    <location>
        <begin position="555"/>
        <end position="576"/>
    </location>
</feature>
<keyword evidence="2 7" id="KW-0812">Transmembrane</keyword>
<feature type="transmembrane region" description="Helical" evidence="7">
    <location>
        <begin position="639"/>
        <end position="660"/>
    </location>
</feature>
<dbReference type="InterPro" id="IPR036640">
    <property type="entry name" value="ABC1_TM_sf"/>
</dbReference>
<dbReference type="SUPFAM" id="SSF90123">
    <property type="entry name" value="ABC transporter transmembrane region"/>
    <property type="match status" value="1"/>
</dbReference>
<dbReference type="InterPro" id="IPR027417">
    <property type="entry name" value="P-loop_NTPase"/>
</dbReference>
<feature type="domain" description="ABC transmembrane type-1" evidence="9">
    <location>
        <begin position="417"/>
        <end position="696"/>
    </location>
</feature>
<keyword evidence="4" id="KW-0067">ATP-binding</keyword>
<dbReference type="Gene3D" id="1.20.1560.10">
    <property type="entry name" value="ABC transporter type 1, transmembrane domain"/>
    <property type="match status" value="1"/>
</dbReference>
<dbReference type="PANTHER" id="PTHR43394">
    <property type="entry name" value="ATP-DEPENDENT PERMEASE MDL1, MITOCHONDRIAL"/>
    <property type="match status" value="1"/>
</dbReference>
<dbReference type="Gene3D" id="3.40.50.300">
    <property type="entry name" value="P-loop containing nucleotide triphosphate hydrolases"/>
    <property type="match status" value="1"/>
</dbReference>
<evidence type="ECO:0000259" key="9">
    <source>
        <dbReference type="PROSITE" id="PS50929"/>
    </source>
</evidence>
<keyword evidence="3" id="KW-0547">Nucleotide-binding</keyword>
<keyword evidence="11" id="KW-1185">Reference proteome</keyword>
<dbReference type="InterPro" id="IPR011527">
    <property type="entry name" value="ABC1_TM_dom"/>
</dbReference>
<evidence type="ECO:0000256" key="7">
    <source>
        <dbReference type="SAM" id="Phobius"/>
    </source>
</evidence>
<dbReference type="SMART" id="SM00382">
    <property type="entry name" value="AAA"/>
    <property type="match status" value="1"/>
</dbReference>
<gene>
    <name evidence="10" type="ORF">ABS311_12255</name>
</gene>
<evidence type="ECO:0000256" key="3">
    <source>
        <dbReference type="ARBA" id="ARBA00022741"/>
    </source>
</evidence>
<dbReference type="PROSITE" id="PS50893">
    <property type="entry name" value="ABC_TRANSPORTER_2"/>
    <property type="match status" value="1"/>
</dbReference>
<dbReference type="PROSITE" id="PS50929">
    <property type="entry name" value="ABC_TM1F"/>
    <property type="match status" value="1"/>
</dbReference>
<dbReference type="Pfam" id="PF00005">
    <property type="entry name" value="ABC_tran"/>
    <property type="match status" value="1"/>
</dbReference>
<dbReference type="RefSeq" id="WP_350402105.1">
    <property type="nucleotide sequence ID" value="NZ_JBELOE010000217.1"/>
</dbReference>
<keyword evidence="6 7" id="KW-0472">Membrane</keyword>
<evidence type="ECO:0000259" key="8">
    <source>
        <dbReference type="PROSITE" id="PS50893"/>
    </source>
</evidence>
<dbReference type="EMBL" id="JBELOE010000217">
    <property type="protein sequence ID" value="MER2492649.1"/>
    <property type="molecule type" value="Genomic_DNA"/>
</dbReference>
<reference evidence="10 11" key="1">
    <citation type="submission" date="2024-06" db="EMBL/GenBank/DDBJ databases">
        <authorList>
            <person name="Chen R.Y."/>
        </authorList>
    </citation>
    <scope>NUCLEOTIDE SEQUENCE [LARGE SCALE GENOMIC DNA]</scope>
    <source>
        <strain evidence="10 11">D2</strain>
    </source>
</reference>
<dbReference type="SUPFAM" id="SSF52540">
    <property type="entry name" value="P-loop containing nucleoside triphosphate hydrolases"/>
    <property type="match status" value="1"/>
</dbReference>
<dbReference type="InterPro" id="IPR003439">
    <property type="entry name" value="ABC_transporter-like_ATP-bd"/>
</dbReference>
<comment type="caution">
    <text evidence="10">The sequence shown here is derived from an EMBL/GenBank/DDBJ whole genome shotgun (WGS) entry which is preliminary data.</text>
</comment>
<sequence length="961" mass="106729">MIGVVKEEVRTLISELEFEEFKHSATPTLLNDPKYIYLVVKGGVDLFFATTKNKKVAGRKTHIARVNEAQLLFGHSTHGQNHAMCFVCLPNTQLIKISANQLSSLNTTAHKVVCEAIEYWLDILHLPLCSSNHSGNKLTSTSECLIHEQGAVSCIDKPVIVKFEPAPEQLMFCGFDYALKEKSDFVFISNDVFIKPEREVKLEIDSIASFISQYDYIDAITSHNTSLANIYAQFFCQLDEKDTARIFKQEEMQKRAFDASLRSFSNLFNGTDKVKHSKYNNPLLDVCDFIATQQKLPFKVSQALLELGDELKVSDIETSFGWRSRRVLLRGNWWTADHGTLLAFVEESRKPVALIYSSNKGYQAYDVESGKLIKVKEEFAASLQVEASVFYRPFPDRKLNFFDVFRFGMQGGSKDVIVVMLIGALGAIIGLLPPIAMGELVDTIIPEADRHQLYFIMAALITLALANGMFLITRAIATLRFQSRIDHAIQSAVWDRVLALPVPFFHRYSAGELASRANGITQIIGAVSGTTSSAIISGVFSVFYFFLLFYYSSNLAWLATLIVTVTVAVNISINYITIKPLRELIKNANKSASLTNQLLSGIAKLRNTGAETRAFVKWSDLFFDSVSLTFRAENIKNILTTYNSVLPLISSIAIFSIIVWNEESISVGEFMAFTAAYASFLAGMLGLAEAFITVLSVVPTYENTKPILESVPERSLDKRSIARLSGDIEICNVSFKYEENAPYVLQDINLSIKAGEYVALVGGSGSGKSTLLKLLLGFQLANKGNIFFDGTDINTVDISSIRRQIGVVLQSGRLMAGDVFTNIVGSSSLTIKDAWEAARKCGLDEDIKKMPMGMHTLVSDGVMSGGQVQRILIARAIVHQPNMLFFDEATSALDNKTQAMVTKSLDELNVTRIVIAHRLSTIKNADRILYMHKGKIVEDGTYDELISLNGYFAELAKRQKV</sequence>
<evidence type="ECO:0000256" key="5">
    <source>
        <dbReference type="ARBA" id="ARBA00022989"/>
    </source>
</evidence>
<comment type="subcellular location">
    <subcellularLocation>
        <location evidence="1">Cell membrane</location>
        <topology evidence="1">Multi-pass membrane protein</topology>
    </subcellularLocation>
</comment>
<feature type="transmembrane region" description="Helical" evidence="7">
    <location>
        <begin position="672"/>
        <end position="698"/>
    </location>
</feature>
<feature type="domain" description="ABC transporter" evidence="8">
    <location>
        <begin position="728"/>
        <end position="958"/>
    </location>
</feature>
<feature type="transmembrane region" description="Helical" evidence="7">
    <location>
        <begin position="416"/>
        <end position="433"/>
    </location>
</feature>
<evidence type="ECO:0000313" key="10">
    <source>
        <dbReference type="EMBL" id="MER2492649.1"/>
    </source>
</evidence>